<feature type="transmembrane region" description="Helical" evidence="12">
    <location>
        <begin position="359"/>
        <end position="377"/>
    </location>
</feature>
<evidence type="ECO:0000256" key="5">
    <source>
        <dbReference type="ARBA" id="ARBA00022692"/>
    </source>
</evidence>
<dbReference type="PANTHER" id="PTHR18945">
    <property type="entry name" value="NEUROTRANSMITTER GATED ION CHANNEL"/>
    <property type="match status" value="1"/>
</dbReference>
<dbReference type="EMBL" id="CP042997">
    <property type="protein sequence ID" value="QEH31910.1"/>
    <property type="molecule type" value="Genomic_DNA"/>
</dbReference>
<dbReference type="CDD" id="cd18988">
    <property type="entry name" value="LGIC_ECD_bact"/>
    <property type="match status" value="1"/>
</dbReference>
<comment type="subcellular location">
    <subcellularLocation>
        <location evidence="2">Cell membrane</location>
    </subcellularLocation>
    <subcellularLocation>
        <location evidence="1">Membrane</location>
        <topology evidence="1">Multi-pass membrane protein</topology>
    </subcellularLocation>
</comment>
<dbReference type="GO" id="GO:0005886">
    <property type="term" value="C:plasma membrane"/>
    <property type="evidence" value="ECO:0007669"/>
    <property type="project" value="UniProtKB-SubCell"/>
</dbReference>
<dbReference type="CDD" id="cd19050">
    <property type="entry name" value="LGIC_TM_bact"/>
    <property type="match status" value="1"/>
</dbReference>
<evidence type="ECO:0000256" key="12">
    <source>
        <dbReference type="SAM" id="Phobius"/>
    </source>
</evidence>
<sequence>MGSQQSDTPGGGLHPARMPTGDGRRKGVGGANPARLAILIASVAAAGTSAMAADVAPMSESLRKEGIRWPGEGGKRLKVSLGVYLIDFARINLREESFDMAGYLDVSWTDPGLALKEGERRGQPRRFRPGQVWTPALEFVNAVEQVLAEREGDVYVDDQGHATQRVRFSHKFQSQLDLRRFPFDRQTLTVVVAPFDPFAKDLDLQVDGERVGKLSDASVTDWEVGQVAARVEQSPREDRGNERLLFEVNIARRSTFYVWRVLLPMTLLVISTWLVFWFDVTNLQPQVSTGLAILLSLVTFTYAVDFSLPKVAYLTFIDRYTLTAFSFVLAVIFAVSAIHVILKRRGPEAAQRIQDRARYAFPLAFLAAIVLVAALSLR</sequence>
<dbReference type="InterPro" id="IPR036719">
    <property type="entry name" value="Neuro-gated_channel_TM_sf"/>
</dbReference>
<evidence type="ECO:0000256" key="8">
    <source>
        <dbReference type="ARBA" id="ARBA00023065"/>
    </source>
</evidence>
<keyword evidence="8" id="KW-0406">Ion transport</keyword>
<dbReference type="Proteomes" id="UP000324233">
    <property type="component" value="Chromosome"/>
</dbReference>
<dbReference type="InterPro" id="IPR006201">
    <property type="entry name" value="Neur_channel"/>
</dbReference>
<keyword evidence="6" id="KW-0732">Signal</keyword>
<evidence type="ECO:0000256" key="11">
    <source>
        <dbReference type="SAM" id="MobiDB-lite"/>
    </source>
</evidence>
<feature type="domain" description="Neurotransmitter-gated ion-channel transmembrane" evidence="14">
    <location>
        <begin position="262"/>
        <end position="359"/>
    </location>
</feature>
<accession>A0A5B9VW14</accession>
<evidence type="ECO:0000259" key="13">
    <source>
        <dbReference type="Pfam" id="PF02931"/>
    </source>
</evidence>
<keyword evidence="16" id="KW-1185">Reference proteome</keyword>
<proteinExistence type="predicted"/>
<reference evidence="15 16" key="1">
    <citation type="submission" date="2019-08" db="EMBL/GenBank/DDBJ databases">
        <title>Deep-cultivation of Planctomycetes and their phenomic and genomic characterization uncovers novel biology.</title>
        <authorList>
            <person name="Wiegand S."/>
            <person name="Jogler M."/>
            <person name="Boedeker C."/>
            <person name="Pinto D."/>
            <person name="Vollmers J."/>
            <person name="Rivas-Marin E."/>
            <person name="Kohn T."/>
            <person name="Peeters S.H."/>
            <person name="Heuer A."/>
            <person name="Rast P."/>
            <person name="Oberbeckmann S."/>
            <person name="Bunk B."/>
            <person name="Jeske O."/>
            <person name="Meyerdierks A."/>
            <person name="Storesund J.E."/>
            <person name="Kallscheuer N."/>
            <person name="Luecker S."/>
            <person name="Lage O.M."/>
            <person name="Pohl T."/>
            <person name="Merkel B.J."/>
            <person name="Hornburger P."/>
            <person name="Mueller R.-W."/>
            <person name="Bruemmer F."/>
            <person name="Labrenz M."/>
            <person name="Spormann A.M."/>
            <person name="Op den Camp H."/>
            <person name="Overmann J."/>
            <person name="Amann R."/>
            <person name="Jetten M.S.M."/>
            <person name="Mascher T."/>
            <person name="Medema M.H."/>
            <person name="Devos D.P."/>
            <person name="Kaster A.-K."/>
            <person name="Ovreas L."/>
            <person name="Rohde M."/>
            <person name="Galperin M.Y."/>
            <person name="Jogler C."/>
        </authorList>
    </citation>
    <scope>NUCLEOTIDE SEQUENCE [LARGE SCALE GENOMIC DNA]</scope>
    <source>
        <strain evidence="15 16">OJF2</strain>
    </source>
</reference>
<evidence type="ECO:0000256" key="4">
    <source>
        <dbReference type="ARBA" id="ARBA00022475"/>
    </source>
</evidence>
<dbReference type="Gene3D" id="2.70.170.10">
    <property type="entry name" value="Neurotransmitter-gated ion-channel ligand-binding domain"/>
    <property type="match status" value="1"/>
</dbReference>
<dbReference type="Pfam" id="PF02931">
    <property type="entry name" value="Neur_chan_LBD"/>
    <property type="match status" value="1"/>
</dbReference>
<feature type="transmembrane region" description="Helical" evidence="12">
    <location>
        <begin position="257"/>
        <end position="278"/>
    </location>
</feature>
<evidence type="ECO:0000313" key="16">
    <source>
        <dbReference type="Proteomes" id="UP000324233"/>
    </source>
</evidence>
<name>A0A5B9VW14_9BACT</name>
<feature type="domain" description="Neurotransmitter-gated ion-channel ligand-binding" evidence="13">
    <location>
        <begin position="70"/>
        <end position="253"/>
    </location>
</feature>
<dbReference type="KEGG" id="agv:OJF2_03770"/>
<keyword evidence="3" id="KW-0813">Transport</keyword>
<evidence type="ECO:0000313" key="15">
    <source>
        <dbReference type="EMBL" id="QEH31910.1"/>
    </source>
</evidence>
<dbReference type="SUPFAM" id="SSF90112">
    <property type="entry name" value="Neurotransmitter-gated ion-channel transmembrane pore"/>
    <property type="match status" value="1"/>
</dbReference>
<keyword evidence="7 12" id="KW-1133">Transmembrane helix</keyword>
<keyword evidence="10" id="KW-0407">Ion channel</keyword>
<evidence type="ECO:0000256" key="10">
    <source>
        <dbReference type="ARBA" id="ARBA00023303"/>
    </source>
</evidence>
<dbReference type="SUPFAM" id="SSF63712">
    <property type="entry name" value="Nicotinic receptor ligand binding domain-like"/>
    <property type="match status" value="1"/>
</dbReference>
<dbReference type="RefSeq" id="WP_168221539.1">
    <property type="nucleotide sequence ID" value="NZ_CP042997.1"/>
</dbReference>
<keyword evidence="4" id="KW-1003">Cell membrane</keyword>
<dbReference type="GO" id="GO:0004888">
    <property type="term" value="F:transmembrane signaling receptor activity"/>
    <property type="evidence" value="ECO:0007669"/>
    <property type="project" value="InterPro"/>
</dbReference>
<evidence type="ECO:0000256" key="1">
    <source>
        <dbReference type="ARBA" id="ARBA00004141"/>
    </source>
</evidence>
<feature type="transmembrane region" description="Helical" evidence="12">
    <location>
        <begin position="290"/>
        <end position="308"/>
    </location>
</feature>
<feature type="transmembrane region" description="Helical" evidence="12">
    <location>
        <begin position="320"/>
        <end position="339"/>
    </location>
</feature>
<dbReference type="InterPro" id="IPR038050">
    <property type="entry name" value="Neuro_actylchol_rec"/>
</dbReference>
<gene>
    <name evidence="15" type="primary">glvI</name>
    <name evidence="15" type="ORF">OJF2_03770</name>
</gene>
<keyword evidence="5 12" id="KW-0812">Transmembrane</keyword>
<organism evidence="15 16">
    <name type="scientific">Aquisphaera giovannonii</name>
    <dbReference type="NCBI Taxonomy" id="406548"/>
    <lineage>
        <taxon>Bacteria</taxon>
        <taxon>Pseudomonadati</taxon>
        <taxon>Planctomycetota</taxon>
        <taxon>Planctomycetia</taxon>
        <taxon>Isosphaerales</taxon>
        <taxon>Isosphaeraceae</taxon>
        <taxon>Aquisphaera</taxon>
    </lineage>
</organism>
<dbReference type="Gene3D" id="1.20.58.390">
    <property type="entry name" value="Neurotransmitter-gated ion-channel transmembrane domain"/>
    <property type="match status" value="1"/>
</dbReference>
<dbReference type="InterPro" id="IPR006028">
    <property type="entry name" value="GABAA/Glycine_rcpt"/>
</dbReference>
<dbReference type="Pfam" id="PF02932">
    <property type="entry name" value="Neur_chan_memb"/>
    <property type="match status" value="1"/>
</dbReference>
<keyword evidence="9 12" id="KW-0472">Membrane</keyword>
<evidence type="ECO:0000256" key="6">
    <source>
        <dbReference type="ARBA" id="ARBA00022729"/>
    </source>
</evidence>
<dbReference type="GO" id="GO:0005230">
    <property type="term" value="F:extracellular ligand-gated monoatomic ion channel activity"/>
    <property type="evidence" value="ECO:0007669"/>
    <property type="project" value="InterPro"/>
</dbReference>
<protein>
    <submittedName>
        <fullName evidence="15">Proton-gated ion channel</fullName>
    </submittedName>
</protein>
<dbReference type="PRINTS" id="PR00253">
    <property type="entry name" value="GABAARECEPTR"/>
</dbReference>
<evidence type="ECO:0000256" key="3">
    <source>
        <dbReference type="ARBA" id="ARBA00022448"/>
    </source>
</evidence>
<evidence type="ECO:0000259" key="14">
    <source>
        <dbReference type="Pfam" id="PF02932"/>
    </source>
</evidence>
<evidence type="ECO:0000256" key="7">
    <source>
        <dbReference type="ARBA" id="ARBA00022989"/>
    </source>
</evidence>
<dbReference type="InterPro" id="IPR036734">
    <property type="entry name" value="Neur_chan_lig-bd_sf"/>
</dbReference>
<dbReference type="InterPro" id="IPR006202">
    <property type="entry name" value="Neur_chan_lig-bd"/>
</dbReference>
<feature type="region of interest" description="Disordered" evidence="11">
    <location>
        <begin position="1"/>
        <end position="29"/>
    </location>
</feature>
<evidence type="ECO:0000256" key="2">
    <source>
        <dbReference type="ARBA" id="ARBA00004236"/>
    </source>
</evidence>
<evidence type="ECO:0000256" key="9">
    <source>
        <dbReference type="ARBA" id="ARBA00023136"/>
    </source>
</evidence>
<dbReference type="AlphaFoldDB" id="A0A5B9VW14"/>
<dbReference type="InterPro" id="IPR006029">
    <property type="entry name" value="Neurotrans-gated_channel_TM"/>
</dbReference>